<sequence length="194" mass="21335">MFDVINPSTKASKIVINDLKVTIDEFGFVGNYTGQLTFNYNKNNEMKVDEFVLFNATTGKPVEQAAAFVGQFIIGSPNFTITTNGISRVEAFDVAPYIQDNRTMMSVKAAGVALDAKVSYDADKKMVTVESGDTKATMTIGSKILNINGEEKEMDTEAVISNNRTFIPLAFLADVFDAELKWDNVTKTVTIMKN</sequence>
<gene>
    <name evidence="2" type="ORF">SDC9_108240</name>
</gene>
<evidence type="ECO:0000259" key="1">
    <source>
        <dbReference type="Pfam" id="PF07833"/>
    </source>
</evidence>
<comment type="caution">
    <text evidence="2">The sequence shown here is derived from an EMBL/GenBank/DDBJ whole genome shotgun (WGS) entry which is preliminary data.</text>
</comment>
<dbReference type="InterPro" id="IPR012854">
    <property type="entry name" value="Cu_amine_oxidase-like_N"/>
</dbReference>
<dbReference type="AlphaFoldDB" id="A0A645B7J1"/>
<organism evidence="2">
    <name type="scientific">bioreactor metagenome</name>
    <dbReference type="NCBI Taxonomy" id="1076179"/>
    <lineage>
        <taxon>unclassified sequences</taxon>
        <taxon>metagenomes</taxon>
        <taxon>ecological metagenomes</taxon>
    </lineage>
</organism>
<dbReference type="InterPro" id="IPR036582">
    <property type="entry name" value="Mao_N_sf"/>
</dbReference>
<dbReference type="EMBL" id="VSSQ01018310">
    <property type="protein sequence ID" value="MPM61382.1"/>
    <property type="molecule type" value="Genomic_DNA"/>
</dbReference>
<dbReference type="Pfam" id="PF07833">
    <property type="entry name" value="Cu_amine_oxidN1"/>
    <property type="match status" value="1"/>
</dbReference>
<name>A0A645B7J1_9ZZZZ</name>
<proteinExistence type="predicted"/>
<reference evidence="2" key="1">
    <citation type="submission" date="2019-08" db="EMBL/GenBank/DDBJ databases">
        <authorList>
            <person name="Kucharzyk K."/>
            <person name="Murdoch R.W."/>
            <person name="Higgins S."/>
            <person name="Loffler F."/>
        </authorList>
    </citation>
    <scope>NUCLEOTIDE SEQUENCE</scope>
</reference>
<dbReference type="Gene3D" id="3.30.457.10">
    <property type="entry name" value="Copper amine oxidase-like, N-terminal domain"/>
    <property type="match status" value="1"/>
</dbReference>
<evidence type="ECO:0000313" key="2">
    <source>
        <dbReference type="EMBL" id="MPM61382.1"/>
    </source>
</evidence>
<accession>A0A645B7J1</accession>
<protein>
    <recommendedName>
        <fullName evidence="1">Copper amine oxidase-like N-terminal domain-containing protein</fullName>
    </recommendedName>
</protein>
<feature type="domain" description="Copper amine oxidase-like N-terminal" evidence="1">
    <location>
        <begin position="91"/>
        <end position="191"/>
    </location>
</feature>
<dbReference type="SUPFAM" id="SSF55383">
    <property type="entry name" value="Copper amine oxidase, domain N"/>
    <property type="match status" value="1"/>
</dbReference>